<keyword evidence="2" id="KW-1185">Reference proteome</keyword>
<protein>
    <submittedName>
        <fullName evidence="1">Uncharacterized protein</fullName>
    </submittedName>
</protein>
<accession>A0ACB9RJW3</accession>
<proteinExistence type="predicted"/>
<dbReference type="EMBL" id="CM042883">
    <property type="protein sequence ID" value="KAI4378788.1"/>
    <property type="molecule type" value="Genomic_DNA"/>
</dbReference>
<evidence type="ECO:0000313" key="1">
    <source>
        <dbReference type="EMBL" id="KAI4378788.1"/>
    </source>
</evidence>
<organism evidence="1 2">
    <name type="scientific">Melastoma candidum</name>
    <dbReference type="NCBI Taxonomy" id="119954"/>
    <lineage>
        <taxon>Eukaryota</taxon>
        <taxon>Viridiplantae</taxon>
        <taxon>Streptophyta</taxon>
        <taxon>Embryophyta</taxon>
        <taxon>Tracheophyta</taxon>
        <taxon>Spermatophyta</taxon>
        <taxon>Magnoliopsida</taxon>
        <taxon>eudicotyledons</taxon>
        <taxon>Gunneridae</taxon>
        <taxon>Pentapetalae</taxon>
        <taxon>rosids</taxon>
        <taxon>malvids</taxon>
        <taxon>Myrtales</taxon>
        <taxon>Melastomataceae</taxon>
        <taxon>Melastomatoideae</taxon>
        <taxon>Melastomateae</taxon>
        <taxon>Melastoma</taxon>
    </lineage>
</organism>
<dbReference type="Proteomes" id="UP001057402">
    <property type="component" value="Chromosome 4"/>
</dbReference>
<comment type="caution">
    <text evidence="1">The sequence shown here is derived from an EMBL/GenBank/DDBJ whole genome shotgun (WGS) entry which is preliminary data.</text>
</comment>
<name>A0ACB9RJW3_9MYRT</name>
<gene>
    <name evidence="1" type="ORF">MLD38_016219</name>
</gene>
<evidence type="ECO:0000313" key="2">
    <source>
        <dbReference type="Proteomes" id="UP001057402"/>
    </source>
</evidence>
<sequence length="300" mass="34543">MYLQHLEGWDPCKTKNLKLHIRDQCNTDFCWAIASITCVEYVYQLQRGKHLRLSVQQVIDEILSKDIESGDDGNTYQNVFIHMKSHRVTLAKYYPFIGTRGVAKMLRRHEKKKSYKIDGFEAIDIKNEKQVMRILKERGPIVVGMSIDNKFDDVKEEIYEGTSIPPKLDEELGDDELCHVLSESEPSEDSAHDSSDSYSSDLERPDDYEDDYFDDKDSSENGDDETLDEALEESRDHAMVLLGYGTKIIGGERVHYWIAQNSYGYDWGINGIGRIRRASSIRAPYYDPILDGAIPILRRL</sequence>
<reference evidence="2" key="1">
    <citation type="journal article" date="2023" name="Front. Plant Sci.">
        <title>Chromosomal-level genome assembly of Melastoma candidum provides insights into trichome evolution.</title>
        <authorList>
            <person name="Zhong Y."/>
            <person name="Wu W."/>
            <person name="Sun C."/>
            <person name="Zou P."/>
            <person name="Liu Y."/>
            <person name="Dai S."/>
            <person name="Zhou R."/>
        </authorList>
    </citation>
    <scope>NUCLEOTIDE SEQUENCE [LARGE SCALE GENOMIC DNA]</scope>
</reference>